<dbReference type="InterPro" id="IPR051157">
    <property type="entry name" value="PDH/Transketolase"/>
</dbReference>
<dbReference type="Proteomes" id="UP000694501">
    <property type="component" value="Unassembled WGS sequence"/>
</dbReference>
<proteinExistence type="predicted"/>
<sequence length="347" mass="37082">MDTMRERFTTITSQLLDGQTRLAVVLAEIGADGFTEAARRHPERVVNVGIREQLLVGVGGGLALSGMRPILHTFASFLVERPFEQLKLDLGHQGAEAVLVSANGSYDWPAGGYTHMAPGDVALLDTLEGWTVHVPGHPDEAEVLLREAALGGGRVYLRLSNQTNSVPQKVGSSRDGTPGGFLTLRTGSAGAPVVVAVGPMLDATLAALEDTDATVLYAATVRPFDHRALRRAVEGRASADVVLVEPYLRGTSAARVAEALETVPHRLLALGTAPEELRRYGEWEEHVAAHGLFGPRTTLRAPLGTRRQARGVHRCRSTTVRRGLIDAACSARTAGPTRRVPDLVTVP</sequence>
<feature type="domain" description="Transketolase-like pyrimidine-binding" evidence="1">
    <location>
        <begin position="2"/>
        <end position="166"/>
    </location>
</feature>
<dbReference type="CDD" id="cd07033">
    <property type="entry name" value="TPP_PYR_DXS_TK_like"/>
    <property type="match status" value="1"/>
</dbReference>
<protein>
    <submittedName>
        <fullName evidence="2">Transketolase</fullName>
    </submittedName>
</protein>
<dbReference type="Pfam" id="PF02779">
    <property type="entry name" value="Transket_pyr"/>
    <property type="match status" value="1"/>
</dbReference>
<evidence type="ECO:0000313" key="3">
    <source>
        <dbReference type="Proteomes" id="UP000694501"/>
    </source>
</evidence>
<dbReference type="InterPro" id="IPR005475">
    <property type="entry name" value="Transketolase-like_Pyr-bd"/>
</dbReference>
<organism evidence="2 3">
    <name type="scientific">Streptomyces tardus</name>
    <dbReference type="NCBI Taxonomy" id="2780544"/>
    <lineage>
        <taxon>Bacteria</taxon>
        <taxon>Bacillati</taxon>
        <taxon>Actinomycetota</taxon>
        <taxon>Actinomycetes</taxon>
        <taxon>Kitasatosporales</taxon>
        <taxon>Streptomycetaceae</taxon>
        <taxon>Streptomyces</taxon>
    </lineage>
</organism>
<dbReference type="EMBL" id="JAELVF020000004">
    <property type="protein sequence ID" value="MBU7600682.1"/>
    <property type="molecule type" value="Genomic_DNA"/>
</dbReference>
<dbReference type="PANTHER" id="PTHR43825">
    <property type="entry name" value="PYRUVATE DEHYDROGENASE E1 COMPONENT"/>
    <property type="match status" value="1"/>
</dbReference>
<comment type="caution">
    <text evidence="2">The sequence shown here is derived from an EMBL/GenBank/DDBJ whole genome shotgun (WGS) entry which is preliminary data.</text>
</comment>
<gene>
    <name evidence="2" type="ORF">JGS22_024410</name>
</gene>
<keyword evidence="3" id="KW-1185">Reference proteome</keyword>
<dbReference type="PANTHER" id="PTHR43825:SF3">
    <property type="entry name" value="PYRUVATE DEHYDROGENASE E1 COMPONENT"/>
    <property type="match status" value="1"/>
</dbReference>
<evidence type="ECO:0000313" key="2">
    <source>
        <dbReference type="EMBL" id="MBU7600682.1"/>
    </source>
</evidence>
<evidence type="ECO:0000259" key="1">
    <source>
        <dbReference type="SMART" id="SM00861"/>
    </source>
</evidence>
<accession>A0A949N810</accession>
<reference evidence="2" key="1">
    <citation type="submission" date="2021-06" db="EMBL/GenBank/DDBJ databases">
        <title>Sequencing of actinobacteria type strains.</title>
        <authorList>
            <person name="Nguyen G.-S."/>
            <person name="Wentzel A."/>
        </authorList>
    </citation>
    <scope>NUCLEOTIDE SEQUENCE</scope>
    <source>
        <strain evidence="2">P38-E01</strain>
    </source>
</reference>
<dbReference type="RefSeq" id="WP_216815153.1">
    <property type="nucleotide sequence ID" value="NZ_JAELVF020000004.1"/>
</dbReference>
<dbReference type="AlphaFoldDB" id="A0A949N810"/>
<name>A0A949N810_9ACTN</name>
<dbReference type="SMART" id="SM00861">
    <property type="entry name" value="Transket_pyr"/>
    <property type="match status" value="1"/>
</dbReference>